<dbReference type="KEGG" id="dpp:DICPUDRAFT_91584"/>
<dbReference type="InterPro" id="IPR000270">
    <property type="entry name" value="PB1_dom"/>
</dbReference>
<dbReference type="RefSeq" id="XP_003285813.1">
    <property type="nucleotide sequence ID" value="XM_003285765.1"/>
</dbReference>
<dbReference type="InterPro" id="IPR053793">
    <property type="entry name" value="PB1-like"/>
</dbReference>
<protein>
    <recommendedName>
        <fullName evidence="13">ZZ-type domain-containing protein</fullName>
    </recommendedName>
</protein>
<dbReference type="FunFam" id="2.60.40.10:FF:000199">
    <property type="entry name" value="next to BRCA1 gene 1 protein-like"/>
    <property type="match status" value="1"/>
</dbReference>
<dbReference type="SUPFAM" id="SSF54277">
    <property type="entry name" value="CAD &amp; PB1 domains"/>
    <property type="match status" value="1"/>
</dbReference>
<dbReference type="FunFam" id="3.30.60.90:FF:000016">
    <property type="entry name" value="Refractory to sigma P"/>
    <property type="match status" value="1"/>
</dbReference>
<keyword evidence="5" id="KW-0968">Cytoplasmic vesicle</keyword>
<reference evidence="12" key="1">
    <citation type="journal article" date="2011" name="Genome Biol.">
        <title>Comparative genomics of the social amoebae Dictyostelium discoideum and Dictyostelium purpureum.</title>
        <authorList>
            <consortium name="US DOE Joint Genome Institute (JGI-PGF)"/>
            <person name="Sucgang R."/>
            <person name="Kuo A."/>
            <person name="Tian X."/>
            <person name="Salerno W."/>
            <person name="Parikh A."/>
            <person name="Feasley C.L."/>
            <person name="Dalin E."/>
            <person name="Tu H."/>
            <person name="Huang E."/>
            <person name="Barry K."/>
            <person name="Lindquist E."/>
            <person name="Shapiro H."/>
            <person name="Bruce D."/>
            <person name="Schmutz J."/>
            <person name="Salamov A."/>
            <person name="Fey P."/>
            <person name="Gaudet P."/>
            <person name="Anjard C."/>
            <person name="Babu M.M."/>
            <person name="Basu S."/>
            <person name="Bushmanova Y."/>
            <person name="van der Wel H."/>
            <person name="Katoh-Kurasawa M."/>
            <person name="Dinh C."/>
            <person name="Coutinho P.M."/>
            <person name="Saito T."/>
            <person name="Elias M."/>
            <person name="Schaap P."/>
            <person name="Kay R.R."/>
            <person name="Henrissat B."/>
            <person name="Eichinger L."/>
            <person name="Rivero F."/>
            <person name="Putnam N.H."/>
            <person name="West C.M."/>
            <person name="Loomis W.F."/>
            <person name="Chisholm R.L."/>
            <person name="Shaulsky G."/>
            <person name="Strassmann J.E."/>
            <person name="Queller D.C."/>
            <person name="Kuspa A."/>
            <person name="Grigoriev I.V."/>
        </authorList>
    </citation>
    <scope>NUCLEOTIDE SEQUENCE [LARGE SCALE GENOMIC DNA]</scope>
    <source>
        <strain evidence="12">QSDP1</strain>
    </source>
</reference>
<dbReference type="Pfam" id="PF16158">
    <property type="entry name" value="N_BRCA1_IG"/>
    <property type="match status" value="1"/>
</dbReference>
<evidence type="ECO:0000256" key="3">
    <source>
        <dbReference type="ARBA" id="ARBA00022771"/>
    </source>
</evidence>
<dbReference type="PANTHER" id="PTHR20930">
    <property type="entry name" value="OVARIAN CARCINOMA ANTIGEN CA125-RELATED"/>
    <property type="match status" value="1"/>
</dbReference>
<dbReference type="InterPro" id="IPR015940">
    <property type="entry name" value="UBA"/>
</dbReference>
<accession>F0ZEH2</accession>
<dbReference type="InterPro" id="IPR032350">
    <property type="entry name" value="Nbr1_FW"/>
</dbReference>
<feature type="compositionally biased region" description="Acidic residues" evidence="7">
    <location>
        <begin position="428"/>
        <end position="440"/>
    </location>
</feature>
<evidence type="ECO:0000256" key="5">
    <source>
        <dbReference type="ARBA" id="ARBA00023329"/>
    </source>
</evidence>
<dbReference type="SUPFAM" id="SSF57850">
    <property type="entry name" value="RING/U-box"/>
    <property type="match status" value="1"/>
</dbReference>
<dbReference type="GO" id="GO:0005776">
    <property type="term" value="C:autophagosome"/>
    <property type="evidence" value="ECO:0007669"/>
    <property type="project" value="UniProtKB-SubCell"/>
</dbReference>
<dbReference type="Proteomes" id="UP000001064">
    <property type="component" value="Unassembled WGS sequence"/>
</dbReference>
<evidence type="ECO:0000259" key="10">
    <source>
        <dbReference type="PROSITE" id="PS51745"/>
    </source>
</evidence>
<dbReference type="STRING" id="5786.F0ZEH2"/>
<keyword evidence="3 6" id="KW-0863">Zinc-finger</keyword>
<name>F0ZEH2_DICPU</name>
<dbReference type="GO" id="GO:0008270">
    <property type="term" value="F:zinc ion binding"/>
    <property type="evidence" value="ECO:0007669"/>
    <property type="project" value="UniProtKB-KW"/>
</dbReference>
<dbReference type="PROSITE" id="PS01357">
    <property type="entry name" value="ZF_ZZ_1"/>
    <property type="match status" value="1"/>
</dbReference>
<dbReference type="OrthoDB" id="20017at2759"/>
<dbReference type="PROSITE" id="PS51745">
    <property type="entry name" value="PB1"/>
    <property type="match status" value="1"/>
</dbReference>
<organism evidence="11 12">
    <name type="scientific">Dictyostelium purpureum</name>
    <name type="common">Slime mold</name>
    <dbReference type="NCBI Taxonomy" id="5786"/>
    <lineage>
        <taxon>Eukaryota</taxon>
        <taxon>Amoebozoa</taxon>
        <taxon>Evosea</taxon>
        <taxon>Eumycetozoa</taxon>
        <taxon>Dictyostelia</taxon>
        <taxon>Dictyosteliales</taxon>
        <taxon>Dictyosteliaceae</taxon>
        <taxon>Dictyostelium</taxon>
    </lineage>
</organism>
<feature type="domain" description="UBA" evidence="8">
    <location>
        <begin position="557"/>
        <end position="604"/>
    </location>
</feature>
<evidence type="ECO:0000256" key="4">
    <source>
        <dbReference type="ARBA" id="ARBA00022833"/>
    </source>
</evidence>
<dbReference type="GO" id="GO:0031410">
    <property type="term" value="C:cytoplasmic vesicle"/>
    <property type="evidence" value="ECO:0007669"/>
    <property type="project" value="UniProtKB-KW"/>
</dbReference>
<sequence>MSTLVLKIQYGDDTRRISMEREPTFLELKKMTITFFKLSGFLIKYYDEDNDLITITSDSDLKEAFTVKRNPPNVLKLFVSKSENDSTPPPAATPSTTSTPTINPSVNYSTQQLPLNLKPLIDSILANPQIAQLASSSAMSAATSAIPQIHAACFGLNSNSTENNNNNNNSFNFENLNKEMENLIKNLSNQNWVENIIQTSIGNILKPEDNNKQTEEKSSSTTTTTTNTTSNNNNEEINNVEHYGITCDGCQNKVFGYRYKCTVCEDYDLCSKCEASNIHPSEHPLLKISTPIPIKCSWDSPHKPHKFSRPNHKKFASRYISDISIKDGSVLDKASQFTKVWRVRNDGEQQWPEGTTLQFLSGDRFGYSSNISVPAILPGQDHDISIDLTSPSKVGRFTGYWRLYGPDNIAFGQSIWVDIYVVEREEEKPIEEEEEEEEEVVGQQEESIYVDIAPKIPDSESESEEEQNPSVEEDDELKNETESFCFLPTFVSASSPFSIPLPLNTSILDLPIAPLEVIEQPAIEQEPVVEQKPIVEQKPVIEEPIAAPLQVQEPAKPFDQEEDIKRKCIGTLVSMGFCNTPNIVDVIKRYNFNINDIVDHLLNEQQ</sequence>
<dbReference type="Pfam" id="PF00569">
    <property type="entry name" value="ZZ"/>
    <property type="match status" value="1"/>
</dbReference>
<evidence type="ECO:0000256" key="7">
    <source>
        <dbReference type="SAM" id="MobiDB-lite"/>
    </source>
</evidence>
<dbReference type="EMBL" id="GL870994">
    <property type="protein sequence ID" value="EGC37625.1"/>
    <property type="molecule type" value="Genomic_DNA"/>
</dbReference>
<dbReference type="InterPro" id="IPR013783">
    <property type="entry name" value="Ig-like_fold"/>
</dbReference>
<keyword evidence="2" id="KW-0479">Metal-binding</keyword>
<dbReference type="CDD" id="cd14947">
    <property type="entry name" value="NBR1_like"/>
    <property type="match status" value="1"/>
</dbReference>
<dbReference type="eggNOG" id="KOG4582">
    <property type="taxonomic scope" value="Eukaryota"/>
</dbReference>
<dbReference type="OMA" id="IWVDIYV"/>
<evidence type="ECO:0000313" key="12">
    <source>
        <dbReference type="Proteomes" id="UP000001064"/>
    </source>
</evidence>
<comment type="subcellular location">
    <subcellularLocation>
        <location evidence="1">Cytoplasmic vesicle</location>
        <location evidence="1">Autophagosome</location>
    </subcellularLocation>
</comment>
<feature type="region of interest" description="Disordered" evidence="7">
    <location>
        <begin position="206"/>
        <end position="235"/>
    </location>
</feature>
<evidence type="ECO:0000259" key="9">
    <source>
        <dbReference type="PROSITE" id="PS50135"/>
    </source>
</evidence>
<dbReference type="VEuPathDB" id="AmoebaDB:DICPUDRAFT_91584"/>
<dbReference type="GeneID" id="10499403"/>
<dbReference type="eggNOG" id="KOG4351">
    <property type="taxonomic scope" value="Eukaryota"/>
</dbReference>
<dbReference type="AlphaFoldDB" id="F0ZEH2"/>
<dbReference type="SMART" id="SM00666">
    <property type="entry name" value="PB1"/>
    <property type="match status" value="1"/>
</dbReference>
<evidence type="ECO:0000259" key="8">
    <source>
        <dbReference type="PROSITE" id="PS50030"/>
    </source>
</evidence>
<dbReference type="InParanoid" id="F0ZEH2"/>
<feature type="compositionally biased region" description="Acidic residues" evidence="7">
    <location>
        <begin position="459"/>
        <end position="477"/>
    </location>
</feature>
<dbReference type="Gene3D" id="2.60.40.10">
    <property type="entry name" value="Immunoglobulins"/>
    <property type="match status" value="1"/>
</dbReference>
<feature type="region of interest" description="Disordered" evidence="7">
    <location>
        <begin position="427"/>
        <end position="478"/>
    </location>
</feature>
<evidence type="ECO:0000313" key="11">
    <source>
        <dbReference type="EMBL" id="EGC37625.1"/>
    </source>
</evidence>
<keyword evidence="4" id="KW-0862">Zinc</keyword>
<feature type="domain" description="PB1" evidence="10">
    <location>
        <begin position="3"/>
        <end position="82"/>
    </location>
</feature>
<dbReference type="SMART" id="SM00291">
    <property type="entry name" value="ZnF_ZZ"/>
    <property type="match status" value="1"/>
</dbReference>
<evidence type="ECO:0000256" key="2">
    <source>
        <dbReference type="ARBA" id="ARBA00022723"/>
    </source>
</evidence>
<keyword evidence="12" id="KW-1185">Reference proteome</keyword>
<dbReference type="Pfam" id="PF00564">
    <property type="entry name" value="PB1"/>
    <property type="match status" value="1"/>
</dbReference>
<dbReference type="InterPro" id="IPR000433">
    <property type="entry name" value="Znf_ZZ"/>
</dbReference>
<gene>
    <name evidence="11" type="ORF">DICPUDRAFT_91584</name>
</gene>
<evidence type="ECO:0000256" key="1">
    <source>
        <dbReference type="ARBA" id="ARBA00004419"/>
    </source>
</evidence>
<dbReference type="PROSITE" id="PS50030">
    <property type="entry name" value="UBA"/>
    <property type="match status" value="1"/>
</dbReference>
<evidence type="ECO:0008006" key="13">
    <source>
        <dbReference type="Google" id="ProtNLM"/>
    </source>
</evidence>
<evidence type="ECO:0000256" key="6">
    <source>
        <dbReference type="PROSITE-ProRule" id="PRU00228"/>
    </source>
</evidence>
<feature type="compositionally biased region" description="Low complexity" evidence="7">
    <location>
        <begin position="219"/>
        <end position="235"/>
    </location>
</feature>
<dbReference type="PANTHER" id="PTHR20930:SF0">
    <property type="entry name" value="PROTEIN ILRUN"/>
    <property type="match status" value="1"/>
</dbReference>
<dbReference type="InterPro" id="IPR043145">
    <property type="entry name" value="Znf_ZZ_sf"/>
</dbReference>
<dbReference type="PROSITE" id="PS50135">
    <property type="entry name" value="ZF_ZZ_2"/>
    <property type="match status" value="1"/>
</dbReference>
<feature type="compositionally biased region" description="Basic and acidic residues" evidence="7">
    <location>
        <begin position="206"/>
        <end position="218"/>
    </location>
</feature>
<dbReference type="Gene3D" id="3.30.60.90">
    <property type="match status" value="1"/>
</dbReference>
<dbReference type="Gene3D" id="3.10.20.90">
    <property type="entry name" value="Phosphatidylinositol 3-kinase Catalytic Subunit, Chain A, domain 1"/>
    <property type="match status" value="1"/>
</dbReference>
<dbReference type="CDD" id="cd02340">
    <property type="entry name" value="ZZ_NBR1_like"/>
    <property type="match status" value="1"/>
</dbReference>
<feature type="domain" description="ZZ-type" evidence="9">
    <location>
        <begin position="242"/>
        <end position="293"/>
    </location>
</feature>
<feature type="region of interest" description="Disordered" evidence="7">
    <location>
        <begin position="81"/>
        <end position="103"/>
    </location>
</feature>
<proteinExistence type="predicted"/>